<reference evidence="1" key="1">
    <citation type="journal article" date="2015" name="PeerJ">
        <title>First genomic representation of candidate bacterial phylum KSB3 points to enhanced environmental sensing as a trigger of wastewater bulking.</title>
        <authorList>
            <person name="Sekiguchi Y."/>
            <person name="Ohashi A."/>
            <person name="Parks D.H."/>
            <person name="Yamauchi T."/>
            <person name="Tyson G.W."/>
            <person name="Hugenholtz P."/>
        </authorList>
    </citation>
    <scope>NUCLEOTIDE SEQUENCE [LARGE SCALE GENOMIC DNA]</scope>
</reference>
<dbReference type="AlphaFoldDB" id="A0A081C3S6"/>
<dbReference type="CDD" id="cd01120">
    <property type="entry name" value="RecA-like_superfamily"/>
    <property type="match status" value="1"/>
</dbReference>
<accession>A0A081C3S6</accession>
<dbReference type="SUPFAM" id="SSF52540">
    <property type="entry name" value="P-loop containing nucleoside triphosphate hydrolases"/>
    <property type="match status" value="1"/>
</dbReference>
<dbReference type="Proteomes" id="UP000030661">
    <property type="component" value="Unassembled WGS sequence"/>
</dbReference>
<dbReference type="eggNOG" id="COG0433">
    <property type="taxonomic scope" value="Bacteria"/>
</dbReference>
<name>A0A081C3S6_VECG1</name>
<sequence length="1079" mass="124892">MQIRFSPSINIIRDVEQEFAYIPTANTERVFSQIVNDYKIGIRSFNIIGSYGTGKSAFLLMLERSLNGDGIYSQLLNGQFGDIQTFDYLNIVGEYRSMLDSFAQTLALPTDALTQQTIFSALDRYYARLREQKQGLVIVIDELGKFLEYAAQNTPEKELYFIQQLAEYANDASKHVLFLTTLHQGFEAYGRNLEVSQRQEWEKVKGRLKEITFNEPVEILLHLAAEHLHSTRTQTPPETVATLVEIINQSRTFPHRTALTVEFARELSPFDPLTAAVLTLALQHYGQNERSLFTFLNANDRFGLHEFDPAAAPYYNLAVLYDYLLYNNYAFLSTKYNPHYTQWGAIKKAIERTEGSLPAQLMNSAVQLVKVIGLLNIFGAENAKIHREFLIPYAAFALGVAQPEEALNALETFKIIRYIEFKQKFILFEGTDLDIELAILHAATHVSAVQDVVKPLEEHFDFPYFLAKAVTYQKGTPRFFEFKLSETLIETPPTGETDGIINLVFAEHLDRQRVQTLSGQIGQAILYGVYQQTKQIRQILFELEKIKHVSSKNRDDRVAVQELDNLRQHYIEELNRHVLHALYAGSGEVEWFFNGQKVCLEELSNFNAFLSKICEQIYPDTPVFRNELVNRHKLSGAISMARRNLLQALLERWMQADLGFPSDKFPPEKTIYLTLLKETGIHRQSADGYTLGAPAAPSFQKLWQQCEVFLERAKPARRGLPELLKLLSEKPFKLKQGLIEFWLPLFLFIKREDFALYYDQRYTPELNVETFDLMSKQPEKFQIKTFDVQGVKLDLFNKYRAFVKQQAGESFTTTSFIETVKPFLIFYQKLPEYTKKTRRLETSALRLRDVIANAQDPEETFFEDFPKALGYARFNPKAADDAHLQDYVRQLQTSLKELQTCFDTLINRIEAYLLSECGYVGLVFPQYREELVKRYRSLKKHLLLDHQKVFYNRLLSKLDDRQAWIASIVQAVLRKNIEQMQDEEEELVFDRLSNAIRELDNLCELADMEIDDDQEEVFKVEVTSYAKGNQRELVRLPKNKAEAELNLEAKIREMLAETKDARIRVAVLTRLLQEESRHE</sequence>
<dbReference type="HOGENOM" id="CLU_008329_0_0_0"/>
<organism evidence="1">
    <name type="scientific">Vecturithrix granuli</name>
    <dbReference type="NCBI Taxonomy" id="1499967"/>
    <lineage>
        <taxon>Bacteria</taxon>
        <taxon>Candidatus Moduliflexota</taxon>
        <taxon>Candidatus Vecturitrichia</taxon>
        <taxon>Candidatus Vecturitrichales</taxon>
        <taxon>Candidatus Vecturitrichaceae</taxon>
        <taxon>Candidatus Vecturithrix</taxon>
    </lineage>
</organism>
<dbReference type="Gene3D" id="3.40.50.300">
    <property type="entry name" value="P-loop containing nucleotide triphosphate hydrolases"/>
    <property type="match status" value="1"/>
</dbReference>
<gene>
    <name evidence="1" type="ORF">U27_06208</name>
</gene>
<evidence type="ECO:0000313" key="1">
    <source>
        <dbReference type="EMBL" id="GAK59231.1"/>
    </source>
</evidence>
<keyword evidence="2" id="KW-1185">Reference proteome</keyword>
<dbReference type="InterPro" id="IPR027417">
    <property type="entry name" value="P-loop_NTPase"/>
</dbReference>
<dbReference type="STRING" id="1499967.U27_06208"/>
<proteinExistence type="predicted"/>
<evidence type="ECO:0000313" key="2">
    <source>
        <dbReference type="Proteomes" id="UP000030661"/>
    </source>
</evidence>
<dbReference type="EMBL" id="DF820469">
    <property type="protein sequence ID" value="GAK59231.1"/>
    <property type="molecule type" value="Genomic_DNA"/>
</dbReference>
<protein>
    <submittedName>
        <fullName evidence="1">Uncharacterized protein</fullName>
    </submittedName>
</protein>